<dbReference type="InterPro" id="IPR002562">
    <property type="entry name" value="3'-5'_exonuclease_dom"/>
</dbReference>
<evidence type="ECO:0000256" key="6">
    <source>
        <dbReference type="ARBA" id="ARBA00022695"/>
    </source>
</evidence>
<dbReference type="Gene3D" id="3.30.70.370">
    <property type="match status" value="1"/>
</dbReference>
<dbReference type="InterPro" id="IPR019760">
    <property type="entry name" value="DNA-dir_DNA_pol_A_CS"/>
</dbReference>
<dbReference type="CDD" id="cd06139">
    <property type="entry name" value="DNA_polA_I_Ecoli_like_exo"/>
    <property type="match status" value="1"/>
</dbReference>
<dbReference type="InterPro" id="IPR036397">
    <property type="entry name" value="RNaseH_sf"/>
</dbReference>
<dbReference type="STRING" id="93378.A9798_16720"/>
<evidence type="ECO:0000256" key="15">
    <source>
        <dbReference type="ARBA" id="ARBA00049244"/>
    </source>
</evidence>
<evidence type="ECO:0000313" key="24">
    <source>
        <dbReference type="Proteomes" id="UP000255248"/>
    </source>
</evidence>
<evidence type="ECO:0000256" key="2">
    <source>
        <dbReference type="ARBA" id="ARBA00011541"/>
    </source>
</evidence>
<gene>
    <name evidence="18 23" type="primary">polA</name>
    <name evidence="23" type="ORF">NCTC12121_03471</name>
</gene>
<evidence type="ECO:0000256" key="16">
    <source>
        <dbReference type="ARBA" id="ARBA00060162"/>
    </source>
</evidence>
<evidence type="ECO:0000256" key="11">
    <source>
        <dbReference type="ARBA" id="ARBA00022839"/>
    </source>
</evidence>
<evidence type="ECO:0000256" key="1">
    <source>
        <dbReference type="ARBA" id="ARBA00007705"/>
    </source>
</evidence>
<evidence type="ECO:0000313" key="23">
    <source>
        <dbReference type="EMBL" id="STC92354.1"/>
    </source>
</evidence>
<dbReference type="InterPro" id="IPR029060">
    <property type="entry name" value="PIN-like_dom_sf"/>
</dbReference>
<accession>A0A376DNB9</accession>
<dbReference type="OrthoDB" id="9806424at2"/>
<dbReference type="Pfam" id="PF01612">
    <property type="entry name" value="DNA_pol_A_exo1"/>
    <property type="match status" value="1"/>
</dbReference>
<name>A0A376DNB9_9GAMM</name>
<dbReference type="Pfam" id="PF00476">
    <property type="entry name" value="DNA_pol_A"/>
    <property type="match status" value="1"/>
</dbReference>
<proteinExistence type="inferred from homology"/>
<keyword evidence="13 18" id="KW-0238">DNA-binding</keyword>
<keyword evidence="6 18" id="KW-0548">Nucleotidyltransferase</keyword>
<dbReference type="FunFam" id="3.30.420.10:FF:000026">
    <property type="entry name" value="DNA polymerase I"/>
    <property type="match status" value="1"/>
</dbReference>
<dbReference type="Gene3D" id="3.40.50.1010">
    <property type="entry name" value="5'-nuclease"/>
    <property type="match status" value="1"/>
</dbReference>
<dbReference type="InterPro" id="IPR020046">
    <property type="entry name" value="5-3_exonucl_a-hlix_arch_N"/>
</dbReference>
<dbReference type="FunFam" id="3.40.50.1010:FF:000001">
    <property type="entry name" value="DNA polymerase I"/>
    <property type="match status" value="1"/>
</dbReference>
<evidence type="ECO:0000256" key="10">
    <source>
        <dbReference type="ARBA" id="ARBA00022801"/>
    </source>
</evidence>
<dbReference type="InterPro" id="IPR002421">
    <property type="entry name" value="5-3_exonuclease"/>
</dbReference>
<dbReference type="Gene3D" id="3.30.420.10">
    <property type="entry name" value="Ribonuclease H-like superfamily/Ribonuclease H"/>
    <property type="match status" value="1"/>
</dbReference>
<dbReference type="CDD" id="cd09898">
    <property type="entry name" value="H3TH_53EXO"/>
    <property type="match status" value="1"/>
</dbReference>
<evidence type="ECO:0000256" key="9">
    <source>
        <dbReference type="ARBA" id="ARBA00022763"/>
    </source>
</evidence>
<dbReference type="InterPro" id="IPR020045">
    <property type="entry name" value="DNA_polI_H3TH"/>
</dbReference>
<dbReference type="RefSeq" id="WP_024524741.1">
    <property type="nucleotide sequence ID" value="NZ_CP065626.1"/>
</dbReference>
<feature type="domain" description="5'-3' exonuclease" evidence="21">
    <location>
        <begin position="7"/>
        <end position="268"/>
    </location>
</feature>
<organism evidence="23 24">
    <name type="scientific">Edwardsiella hoshinae</name>
    <dbReference type="NCBI Taxonomy" id="93378"/>
    <lineage>
        <taxon>Bacteria</taxon>
        <taxon>Pseudomonadati</taxon>
        <taxon>Pseudomonadota</taxon>
        <taxon>Gammaproteobacteria</taxon>
        <taxon>Enterobacterales</taxon>
        <taxon>Hafniaceae</taxon>
        <taxon>Edwardsiella</taxon>
    </lineage>
</organism>
<dbReference type="Proteomes" id="UP000255248">
    <property type="component" value="Unassembled WGS sequence"/>
</dbReference>
<comment type="catalytic activity">
    <reaction evidence="15 18">
        <text>DNA(n) + a 2'-deoxyribonucleoside 5'-triphosphate = DNA(n+1) + diphosphate</text>
        <dbReference type="Rhea" id="RHEA:22508"/>
        <dbReference type="Rhea" id="RHEA-COMP:17339"/>
        <dbReference type="Rhea" id="RHEA-COMP:17340"/>
        <dbReference type="ChEBI" id="CHEBI:33019"/>
        <dbReference type="ChEBI" id="CHEBI:61560"/>
        <dbReference type="ChEBI" id="CHEBI:173112"/>
        <dbReference type="EC" id="2.7.7.7"/>
    </reaction>
</comment>
<evidence type="ECO:0000256" key="8">
    <source>
        <dbReference type="ARBA" id="ARBA00022722"/>
    </source>
</evidence>
<evidence type="ECO:0000256" key="5">
    <source>
        <dbReference type="ARBA" id="ARBA00022679"/>
    </source>
</evidence>
<comment type="subunit">
    <text evidence="2">Single-chain monomer with multiple functions.</text>
</comment>
<reference evidence="23 24" key="1">
    <citation type="submission" date="2018-06" db="EMBL/GenBank/DDBJ databases">
        <authorList>
            <consortium name="Pathogen Informatics"/>
            <person name="Doyle S."/>
        </authorList>
    </citation>
    <scope>NUCLEOTIDE SEQUENCE [LARGE SCALE GENOMIC DNA]</scope>
    <source>
        <strain evidence="23 24">NCTC12121</strain>
    </source>
</reference>
<evidence type="ECO:0000256" key="12">
    <source>
        <dbReference type="ARBA" id="ARBA00022932"/>
    </source>
</evidence>
<feature type="domain" description="DNA-directed DNA polymerase family A palm" evidence="22">
    <location>
        <begin position="688"/>
        <end position="894"/>
    </location>
</feature>
<dbReference type="FunFam" id="1.10.150.20:FF:000002">
    <property type="entry name" value="DNA polymerase I"/>
    <property type="match status" value="1"/>
</dbReference>
<dbReference type="InterPro" id="IPR036279">
    <property type="entry name" value="5-3_exonuclease_C_sf"/>
</dbReference>
<evidence type="ECO:0000256" key="14">
    <source>
        <dbReference type="ARBA" id="ARBA00023204"/>
    </source>
</evidence>
<dbReference type="FunFam" id="1.20.1060.10:FF:000001">
    <property type="entry name" value="DNA polymerase I"/>
    <property type="match status" value="1"/>
</dbReference>
<dbReference type="SUPFAM" id="SSF53098">
    <property type="entry name" value="Ribonuclease H-like"/>
    <property type="match status" value="1"/>
</dbReference>
<comment type="function">
    <text evidence="16">In addition to polymerase activity, this DNA polymerase exhibits 3'-5' and 5'-3' exonuclease activity. It is able to utilize nicked circular duplex DNA as a template and can unwind the parental DNA strand from its template.</text>
</comment>
<dbReference type="PRINTS" id="PR00868">
    <property type="entry name" value="DNAPOLI"/>
</dbReference>
<feature type="region of interest" description="Disordered" evidence="19">
    <location>
        <begin position="300"/>
        <end position="323"/>
    </location>
</feature>
<evidence type="ECO:0000256" key="7">
    <source>
        <dbReference type="ARBA" id="ARBA00022705"/>
    </source>
</evidence>
<dbReference type="SMART" id="SM00475">
    <property type="entry name" value="53EXOc"/>
    <property type="match status" value="1"/>
</dbReference>
<dbReference type="NCBIfam" id="NF004397">
    <property type="entry name" value="PRK05755.1"/>
    <property type="match status" value="1"/>
</dbReference>
<evidence type="ECO:0000256" key="18">
    <source>
        <dbReference type="RuleBase" id="RU004460"/>
    </source>
</evidence>
<dbReference type="InterPro" id="IPR018320">
    <property type="entry name" value="DNA_polymerase_1"/>
</dbReference>
<dbReference type="EC" id="2.7.7.7" evidence="3 17"/>
<dbReference type="PANTHER" id="PTHR10133">
    <property type="entry name" value="DNA POLYMERASE I"/>
    <property type="match status" value="1"/>
</dbReference>
<dbReference type="SUPFAM" id="SSF56672">
    <property type="entry name" value="DNA/RNA polymerases"/>
    <property type="match status" value="1"/>
</dbReference>
<dbReference type="Gene3D" id="1.10.150.20">
    <property type="entry name" value="5' to 3' exonuclease, C-terminal subdomain"/>
    <property type="match status" value="2"/>
</dbReference>
<dbReference type="Gene3D" id="1.20.1060.10">
    <property type="entry name" value="Taq DNA Polymerase, Chain T, domain 4"/>
    <property type="match status" value="1"/>
</dbReference>
<evidence type="ECO:0000256" key="3">
    <source>
        <dbReference type="ARBA" id="ARBA00012417"/>
    </source>
</evidence>
<sequence length="930" mass="101901">MAQIAENPLILVDGSSYLYRAYHAFPPLTNGAGEPTGAMYGVLNMLRSLIMQYQPSHIAVVFDAKGKTFRDELFAEYKSHRPPMPDDLREQIAPLHQMVQAMGLPLLVVPGVEADDVIGTLARRAEQAGRHVLISTGDKDMAQLVTPNITLINTMTNTILGPQEVCEKYGVPPALIIDFLALMGDASDNIPGVPGVGEKTAQALLQGIGGLQAIYEDIDRVATLSFRGAKTMGAKLLLNKEKADLSYLLATIKTDVELNVDCDDLALKPLDSATLHTLFQRYEFKRWLNDALDGSWLTSSVGGKSKQAKTSSEVPITPAPATTSTLSREGYQTILDEAALEALIARLEQAGSFAFDTETDSLDVLSANLVGISCADVPGQAYYIPLAHDYLDAPMQLDRALVLTRLQPLLEDEKIAKIGQNLKYDIGVMARHGITLRGVAFDTMLESYVLNSVVGRHDMDSLAARHLDHKTITFEEVAGKGKGQLTFNQIPLAQAAEYAAEDADVTLQLHQCLWSTLDAESGPRHVFCDIDMPLVPVLSRMERSGVLIDSSILGQHSQELAVRLVALEQQAHALAGEPFNLSSPKQLQSILFDKQQLPVLKKTPGGAPSTNEEVLVELADQGYELPKVILDYRTLAKLKSTYTDKLPQMVNPLTGRVHTSYHQAVTATGRLSSSDPNLQNIPVRSDEGRRIRQAFIAPAGSKIVAADYSQIELRIMAHLSGDRGLLEAFAAGKDIHRATAAEVFGLPLEAVTADQRRSAKAINFGLIYGMSAFGLARQLNIGRNEAQRYMDLYFERYPGVLAYMERTRQQAAEQGYVETLDGRRLYLPEINARNAMRRKAAERAAINAPMQGTAADIIKRAMIAVDAWLQQSQPQVRMIMQVHDELVFEVPEARVNEVVSHVRTLMESSLALAVPLKVDIGCGDNWDQAH</sequence>
<dbReference type="SUPFAM" id="SSF88723">
    <property type="entry name" value="PIN domain-like"/>
    <property type="match status" value="1"/>
</dbReference>
<dbReference type="CDD" id="cd09859">
    <property type="entry name" value="PIN_53EXO"/>
    <property type="match status" value="1"/>
</dbReference>
<comment type="similarity">
    <text evidence="1 18">Belongs to the DNA polymerase type-A family.</text>
</comment>
<keyword evidence="14 18" id="KW-0234">DNA repair</keyword>
<dbReference type="InterPro" id="IPR043502">
    <property type="entry name" value="DNA/RNA_pol_sf"/>
</dbReference>
<dbReference type="InterPro" id="IPR001098">
    <property type="entry name" value="DNA-dir_DNA_pol_A_palm_dom"/>
</dbReference>
<dbReference type="PROSITE" id="PS00447">
    <property type="entry name" value="DNA_POLYMERASE_A"/>
    <property type="match status" value="1"/>
</dbReference>
<dbReference type="SUPFAM" id="SSF47807">
    <property type="entry name" value="5' to 3' exonuclease, C-terminal subdomain"/>
    <property type="match status" value="1"/>
</dbReference>
<dbReference type="NCBIfam" id="TIGR00593">
    <property type="entry name" value="pola"/>
    <property type="match status" value="1"/>
</dbReference>
<keyword evidence="9 18" id="KW-0227">DNA damage</keyword>
<dbReference type="SMART" id="SM00279">
    <property type="entry name" value="HhH2"/>
    <property type="match status" value="1"/>
</dbReference>
<dbReference type="GO" id="GO:0008409">
    <property type="term" value="F:5'-3' exonuclease activity"/>
    <property type="evidence" value="ECO:0007669"/>
    <property type="project" value="UniProtKB-UniRule"/>
</dbReference>
<dbReference type="CDD" id="cd08637">
    <property type="entry name" value="DNA_pol_A_pol_I_C"/>
    <property type="match status" value="1"/>
</dbReference>
<keyword evidence="8" id="KW-0540">Nuclease</keyword>
<keyword evidence="5 18" id="KW-0808">Transferase</keyword>
<dbReference type="SMART" id="SM00474">
    <property type="entry name" value="35EXOc"/>
    <property type="match status" value="1"/>
</dbReference>
<keyword evidence="10 18" id="KW-0378">Hydrolase</keyword>
<dbReference type="SMART" id="SM00482">
    <property type="entry name" value="POLAc"/>
    <property type="match status" value="1"/>
</dbReference>
<dbReference type="Pfam" id="PF01367">
    <property type="entry name" value="5_3_exonuc"/>
    <property type="match status" value="1"/>
</dbReference>
<protein>
    <recommendedName>
        <fullName evidence="4 17">DNA polymerase I</fullName>
        <ecNumber evidence="3 17">2.7.7.7</ecNumber>
    </recommendedName>
</protein>
<dbReference type="GO" id="GO:0003677">
    <property type="term" value="F:DNA binding"/>
    <property type="evidence" value="ECO:0007669"/>
    <property type="project" value="UniProtKB-UniRule"/>
</dbReference>
<keyword evidence="7 18" id="KW-0235">DNA replication</keyword>
<evidence type="ECO:0000259" key="20">
    <source>
        <dbReference type="SMART" id="SM00474"/>
    </source>
</evidence>
<dbReference type="FunFam" id="1.10.150.20:FF:000003">
    <property type="entry name" value="DNA polymerase I"/>
    <property type="match status" value="1"/>
</dbReference>
<dbReference type="GO" id="GO:0003887">
    <property type="term" value="F:DNA-directed DNA polymerase activity"/>
    <property type="evidence" value="ECO:0007669"/>
    <property type="project" value="UniProtKB-UniRule"/>
</dbReference>
<dbReference type="PANTHER" id="PTHR10133:SF27">
    <property type="entry name" value="DNA POLYMERASE NU"/>
    <property type="match status" value="1"/>
</dbReference>
<evidence type="ECO:0000256" key="19">
    <source>
        <dbReference type="SAM" id="MobiDB-lite"/>
    </source>
</evidence>
<dbReference type="GO" id="GO:0008408">
    <property type="term" value="F:3'-5' exonuclease activity"/>
    <property type="evidence" value="ECO:0007669"/>
    <property type="project" value="UniProtKB-UniRule"/>
</dbReference>
<dbReference type="InterPro" id="IPR002298">
    <property type="entry name" value="DNA_polymerase_A"/>
</dbReference>
<evidence type="ECO:0000256" key="13">
    <source>
        <dbReference type="ARBA" id="ARBA00023125"/>
    </source>
</evidence>
<dbReference type="InterPro" id="IPR012337">
    <property type="entry name" value="RNaseH-like_sf"/>
</dbReference>
<feature type="domain" description="3'-5' exonuclease" evidence="20">
    <location>
        <begin position="331"/>
        <end position="518"/>
    </location>
</feature>
<keyword evidence="12 18" id="KW-0239">DNA-directed DNA polymerase</keyword>
<keyword evidence="11 18" id="KW-0269">Exonuclease</keyword>
<dbReference type="Pfam" id="PF02739">
    <property type="entry name" value="5_3_exonuc_N"/>
    <property type="match status" value="1"/>
</dbReference>
<dbReference type="InterPro" id="IPR008918">
    <property type="entry name" value="HhH2"/>
</dbReference>
<dbReference type="AlphaFoldDB" id="A0A376DNB9"/>
<dbReference type="GO" id="GO:0006302">
    <property type="term" value="P:double-strand break repair"/>
    <property type="evidence" value="ECO:0007669"/>
    <property type="project" value="TreeGrafter"/>
</dbReference>
<dbReference type="EMBL" id="UFXZ01000001">
    <property type="protein sequence ID" value="STC92354.1"/>
    <property type="molecule type" value="Genomic_DNA"/>
</dbReference>
<evidence type="ECO:0000259" key="21">
    <source>
        <dbReference type="SMART" id="SM00475"/>
    </source>
</evidence>
<dbReference type="GO" id="GO:0006261">
    <property type="term" value="P:DNA-templated DNA replication"/>
    <property type="evidence" value="ECO:0007669"/>
    <property type="project" value="UniProtKB-UniRule"/>
</dbReference>
<evidence type="ECO:0000259" key="22">
    <source>
        <dbReference type="SMART" id="SM00482"/>
    </source>
</evidence>
<evidence type="ECO:0000256" key="4">
    <source>
        <dbReference type="ARBA" id="ARBA00020311"/>
    </source>
</evidence>
<evidence type="ECO:0000256" key="17">
    <source>
        <dbReference type="NCBIfam" id="TIGR00593"/>
    </source>
</evidence>